<dbReference type="InterPro" id="IPR000601">
    <property type="entry name" value="PKD_dom"/>
</dbReference>
<dbReference type="InterPro" id="IPR036237">
    <property type="entry name" value="Xyl_isomerase-like_sf"/>
</dbReference>
<dbReference type="OrthoDB" id="6402258at2"/>
<dbReference type="Gene3D" id="2.60.120.260">
    <property type="entry name" value="Galactose-binding domain-like"/>
    <property type="match status" value="1"/>
</dbReference>
<dbReference type="EMBL" id="CP021383">
    <property type="protein sequence ID" value="ARU51204.1"/>
    <property type="molecule type" value="Genomic_DNA"/>
</dbReference>
<feature type="domain" description="PKD" evidence="3">
    <location>
        <begin position="597"/>
        <end position="680"/>
    </location>
</feature>
<dbReference type="GO" id="GO:0005975">
    <property type="term" value="P:carbohydrate metabolic process"/>
    <property type="evidence" value="ECO:0007669"/>
    <property type="project" value="UniProtKB-ARBA"/>
</dbReference>
<proteinExistence type="predicted"/>
<dbReference type="PANTHER" id="PTHR19328:SF75">
    <property type="entry name" value="ALDOSE SUGAR DEHYDROGENASE YLII"/>
    <property type="match status" value="1"/>
</dbReference>
<dbReference type="InterPro" id="IPR035986">
    <property type="entry name" value="PKD_dom_sf"/>
</dbReference>
<dbReference type="InterPro" id="IPR013783">
    <property type="entry name" value="Ig-like_fold"/>
</dbReference>
<reference evidence="4 5" key="1">
    <citation type="submission" date="2017-05" db="EMBL/GenBank/DDBJ databases">
        <authorList>
            <person name="Song R."/>
            <person name="Chenine A.L."/>
            <person name="Ruprecht R.M."/>
        </authorList>
    </citation>
    <scope>NUCLEOTIDE SEQUENCE [LARGE SCALE GENOMIC DNA]</scope>
    <source>
        <strain evidence="4 5">PSBB019</strain>
    </source>
</reference>
<dbReference type="Proteomes" id="UP000196228">
    <property type="component" value="Chromosome"/>
</dbReference>
<evidence type="ECO:0000256" key="2">
    <source>
        <dbReference type="SAM" id="MobiDB-lite"/>
    </source>
</evidence>
<dbReference type="Gene3D" id="3.20.20.150">
    <property type="entry name" value="Divalent-metal-dependent TIM barrel enzymes"/>
    <property type="match status" value="2"/>
</dbReference>
<dbReference type="InterPro" id="IPR012938">
    <property type="entry name" value="Glc/Sorbosone_DH"/>
</dbReference>
<keyword evidence="1" id="KW-0119">Carbohydrate metabolism</keyword>
<dbReference type="Gene3D" id="2.120.10.30">
    <property type="entry name" value="TolB, C-terminal domain"/>
    <property type="match status" value="1"/>
</dbReference>
<sequence length="1554" mass="166332">MRRPARATEERGQRPCAPPSRCRAACFPQCVEEDVVHRFSPGHRRWSRYVAAAVSAAVLVPLTVSGAYAHPGHEEGGDTAAAAALDWNNYEKVLLSKDTGEPIDLAVLPDSRVLHTARDGVVRLTDPTTGLTSQIAQLDVYKNSEDGLQGISLDPGFEENHFVYMVYAPRVMSGTSPSGVDYPETTPSGSAPNSLPAGADDSYWDQWLGYNVLSRFTWDPATAAIDLSTEREIIKVDAQRGQCCHVGADIAWDEDGNLFLSTGDNTPASAPGAAGYAPNNNAPGMNPGFDDRRGAGSTNDLRGKILRINPIEDLAADTEVGPGSTYTIPEGNLFDDPQYDDVRDLVRDETYVMGLRNPFRIDYDAQSGALVWGDYGPDAATANPDRGPMGYVEWNLTTEPMNGGWPYCHGPNANYNEWDYATSTPGEFFDCEAGAENNSTWNTGLDVLPPATAPQVYYGDNPGDQPELLDPLTEWGGGGQAPMGGPIFRSADYADAPGKFPAYWDGKPFMAEFSQDYVAAFTLDELSSDGVVTAVEEFLPNAHLTSAAQPIWDNVMDFEFGPDGNLYVLEYGDGFFRQNPDAGLYRVSYSEGNQHPQASFTASAISSSEAPLEVTFDASRSSDPEGAELTYEWDFDGDGQTDATGVRVTHEYTELGQFNVILRVTDPEGLFTLSTKQITVGNTAPEISVDVADGAIFNWGDKIDLGVSVHDAEDGDQVTCTDVKFTFGLGHNTHAHPEVTGSAAATADGCGITIQTNADAVEHGEGEKIFGTLVVTYKDKAQGDVPATTGELTRIFKPEEQQAEWYDEAEGIEVVVDETADAGGYVTSLDAGDSFAYEPVAFEHAPSGDAINRVTVLGRGEGTVTLGWEGADGTTDESLAELRFASEGWTDVTRTLTSVPEGSGKVVVTSTGGVDVDNVFFGKSVIIPAEQVSIQMFSLIPWVGADGQEAVLQRLGEIGLQNIEPFGGNYSGLTGQEFHDMAEAAGLKAPSSHYNVGEGDFDQTLEYVGAVGQQYVGSGGFPAPGIGTYENTLATAEAMNRLGERAVAAGFEKFFGHNHDSEFRTKYVHDGVEMSAWEILVAETNPEYVTFEVDVAWAAHAGVDVPALLAQYGDRIELLHIKDAVNLNAGGRPTFTNLGDGDVPLQEILAAAKEAGVVYYVMEYDMAADGESFATTGFEYLTGEAAGGSEEPTEPVTIPVEKVSMQLFSLSSWSRQIGWEGVYDRLGEIGFENVEPFGSNYSGLTAEQARAQFDAAGLRVPSSHYTVNEGTFDATLAYVKTMGQEYVGSGGFPAPGIGGGLENVLATAEAMDRLGERSVANGTGKLFGHNHDQEFNTQYEYNGVLTSAWEILVAETNPEFVAFELDTAWAANAGVDVPALIDEHADRIELLHIKDATNLNQGGRPTFTNLGEGDMPLQEILRAGLDADVAYFVMEYDGSPANDVFSVEGFEYLTGLEAGADTPEVDVTVEPRCLAGKVYVAVRALNADDSALDVAIETPFGSKTFADVAPGKNAYQSFSTRATEIEAGEVTVTVTDADGGTETVTAEYAARSCG</sequence>
<evidence type="ECO:0000313" key="5">
    <source>
        <dbReference type="Proteomes" id="UP000196228"/>
    </source>
</evidence>
<dbReference type="SUPFAM" id="SSF49299">
    <property type="entry name" value="PKD domain"/>
    <property type="match status" value="1"/>
</dbReference>
<dbReference type="CDD" id="cd00146">
    <property type="entry name" value="PKD"/>
    <property type="match status" value="1"/>
</dbReference>
<evidence type="ECO:0000313" key="4">
    <source>
        <dbReference type="EMBL" id="ARU51204.1"/>
    </source>
</evidence>
<dbReference type="PANTHER" id="PTHR19328">
    <property type="entry name" value="HEDGEHOG-INTERACTING PROTEIN"/>
    <property type="match status" value="1"/>
</dbReference>
<protein>
    <recommendedName>
        <fullName evidence="3">PKD domain-containing protein</fullName>
    </recommendedName>
</protein>
<dbReference type="Pfam" id="PF01261">
    <property type="entry name" value="AP_endonuc_2"/>
    <property type="match status" value="2"/>
</dbReference>
<dbReference type="InterPro" id="IPR013022">
    <property type="entry name" value="Xyl_isomerase-like_TIM-brl"/>
</dbReference>
<dbReference type="Gene3D" id="2.60.40.10">
    <property type="entry name" value="Immunoglobulins"/>
    <property type="match status" value="1"/>
</dbReference>
<dbReference type="Pfam" id="PF07995">
    <property type="entry name" value="GSDH"/>
    <property type="match status" value="1"/>
</dbReference>
<feature type="region of interest" description="Disordered" evidence="2">
    <location>
        <begin position="175"/>
        <end position="197"/>
    </location>
</feature>
<evidence type="ECO:0000259" key="3">
    <source>
        <dbReference type="PROSITE" id="PS50093"/>
    </source>
</evidence>
<dbReference type="InterPro" id="IPR011041">
    <property type="entry name" value="Quinoprot_gluc/sorb_DH_b-prop"/>
</dbReference>
<evidence type="ECO:0000256" key="1">
    <source>
        <dbReference type="ARBA" id="ARBA00023277"/>
    </source>
</evidence>
<dbReference type="SUPFAM" id="SSF49785">
    <property type="entry name" value="Galactose-binding domain-like"/>
    <property type="match status" value="1"/>
</dbReference>
<name>A0A1Y0HVB0_CELCE</name>
<dbReference type="Pfam" id="PF18911">
    <property type="entry name" value="PKD_4"/>
    <property type="match status" value="1"/>
</dbReference>
<dbReference type="InterPro" id="IPR011042">
    <property type="entry name" value="6-blade_b-propeller_TolB-like"/>
</dbReference>
<gene>
    <name evidence="4" type="ORF">CBR64_06555</name>
</gene>
<organism evidence="4 5">
    <name type="scientific">Cellulosimicrobium cellulans</name>
    <name type="common">Arthrobacter luteus</name>
    <dbReference type="NCBI Taxonomy" id="1710"/>
    <lineage>
        <taxon>Bacteria</taxon>
        <taxon>Bacillati</taxon>
        <taxon>Actinomycetota</taxon>
        <taxon>Actinomycetes</taxon>
        <taxon>Micrococcales</taxon>
        <taxon>Promicromonosporaceae</taxon>
        <taxon>Cellulosimicrobium</taxon>
    </lineage>
</organism>
<dbReference type="KEGG" id="cceu:CBR64_06555"/>
<accession>A0A1Y0HVB0</accession>
<dbReference type="PROSITE" id="PS50093">
    <property type="entry name" value="PKD"/>
    <property type="match status" value="1"/>
</dbReference>
<dbReference type="InterPro" id="IPR022409">
    <property type="entry name" value="PKD/Chitinase_dom"/>
</dbReference>
<dbReference type="SMART" id="SM00089">
    <property type="entry name" value="PKD"/>
    <property type="match status" value="1"/>
</dbReference>
<dbReference type="SUPFAM" id="SSF51658">
    <property type="entry name" value="Xylose isomerase-like"/>
    <property type="match status" value="2"/>
</dbReference>
<dbReference type="InterPro" id="IPR008979">
    <property type="entry name" value="Galactose-bd-like_sf"/>
</dbReference>
<dbReference type="SUPFAM" id="SSF50952">
    <property type="entry name" value="Soluble quinoprotein glucose dehydrogenase"/>
    <property type="match status" value="1"/>
</dbReference>